<keyword evidence="2" id="KW-0732">Signal</keyword>
<feature type="signal peptide" evidence="2">
    <location>
        <begin position="1"/>
        <end position="24"/>
    </location>
</feature>
<evidence type="ECO:0000256" key="1">
    <source>
        <dbReference type="SAM" id="MobiDB-lite"/>
    </source>
</evidence>
<proteinExistence type="predicted"/>
<dbReference type="AlphaFoldDB" id="A0A5B0PNM7"/>
<dbReference type="EMBL" id="VDEP01000338">
    <property type="protein sequence ID" value="KAA1102254.1"/>
    <property type="molecule type" value="Genomic_DNA"/>
</dbReference>
<evidence type="ECO:0000313" key="6">
    <source>
        <dbReference type="Proteomes" id="UP000325313"/>
    </source>
</evidence>
<gene>
    <name evidence="4" type="ORF">PGT21_023702</name>
    <name evidence="3" type="ORF">PGTUg99_011794</name>
</gene>
<comment type="caution">
    <text evidence="3">The sequence shown here is derived from an EMBL/GenBank/DDBJ whole genome shotgun (WGS) entry which is preliminary data.</text>
</comment>
<feature type="compositionally biased region" description="Pro residues" evidence="1">
    <location>
        <begin position="123"/>
        <end position="134"/>
    </location>
</feature>
<evidence type="ECO:0000313" key="3">
    <source>
        <dbReference type="EMBL" id="KAA1102254.1"/>
    </source>
</evidence>
<dbReference type="PROSITE" id="PS51257">
    <property type="entry name" value="PROKAR_LIPOPROTEIN"/>
    <property type="match status" value="1"/>
</dbReference>
<feature type="region of interest" description="Disordered" evidence="1">
    <location>
        <begin position="113"/>
        <end position="154"/>
    </location>
</feature>
<protein>
    <submittedName>
        <fullName evidence="3">Uncharacterized protein</fullName>
    </submittedName>
</protein>
<feature type="compositionally biased region" description="Basic and acidic residues" evidence="1">
    <location>
        <begin position="137"/>
        <end position="146"/>
    </location>
</feature>
<evidence type="ECO:0000256" key="2">
    <source>
        <dbReference type="SAM" id="SignalP"/>
    </source>
</evidence>
<evidence type="ECO:0000313" key="5">
    <source>
        <dbReference type="Proteomes" id="UP000324748"/>
    </source>
</evidence>
<name>A0A5B0PNM7_PUCGR</name>
<sequence length="154" mass="16645">MSPHRNTMLLNLVLFVIAIASCVGDHAQLCPCCKKTNGIPYQPHQLGLPPQDRCGCALIMTNKTCANIVNKAYYVCGDSKCGAIFRINPGWASRIETGRPCKHPVKELLVPGRCKAGQSAPGPSEPGPSEPGPSEPDSLKPHKEPHLYNFFPLS</sequence>
<dbReference type="Proteomes" id="UP000325313">
    <property type="component" value="Unassembled WGS sequence"/>
</dbReference>
<keyword evidence="5" id="KW-1185">Reference proteome</keyword>
<dbReference type="EMBL" id="VSWC01000014">
    <property type="protein sequence ID" value="KAA1114796.1"/>
    <property type="molecule type" value="Genomic_DNA"/>
</dbReference>
<reference evidence="5 6" key="1">
    <citation type="submission" date="2019-05" db="EMBL/GenBank/DDBJ databases">
        <title>Emergence of the Ug99 lineage of the wheat stem rust pathogen through somatic hybridization.</title>
        <authorList>
            <person name="Li F."/>
            <person name="Upadhyaya N.M."/>
            <person name="Sperschneider J."/>
            <person name="Matny O."/>
            <person name="Nguyen-Phuc H."/>
            <person name="Mago R."/>
            <person name="Raley C."/>
            <person name="Miller M.E."/>
            <person name="Silverstein K.A.T."/>
            <person name="Henningsen E."/>
            <person name="Hirsch C.D."/>
            <person name="Visser B."/>
            <person name="Pretorius Z.A."/>
            <person name="Steffenson B.J."/>
            <person name="Schwessinger B."/>
            <person name="Dodds P.N."/>
            <person name="Figueroa M."/>
        </authorList>
    </citation>
    <scope>NUCLEOTIDE SEQUENCE [LARGE SCALE GENOMIC DNA]</scope>
    <source>
        <strain evidence="4">21-0</strain>
        <strain evidence="3 6">Ug99</strain>
    </source>
</reference>
<evidence type="ECO:0000313" key="4">
    <source>
        <dbReference type="EMBL" id="KAA1114796.1"/>
    </source>
</evidence>
<feature type="chain" id="PRO_5036137810" evidence="2">
    <location>
        <begin position="25"/>
        <end position="154"/>
    </location>
</feature>
<organism evidence="3 6">
    <name type="scientific">Puccinia graminis f. sp. tritici</name>
    <dbReference type="NCBI Taxonomy" id="56615"/>
    <lineage>
        <taxon>Eukaryota</taxon>
        <taxon>Fungi</taxon>
        <taxon>Dikarya</taxon>
        <taxon>Basidiomycota</taxon>
        <taxon>Pucciniomycotina</taxon>
        <taxon>Pucciniomycetes</taxon>
        <taxon>Pucciniales</taxon>
        <taxon>Pucciniaceae</taxon>
        <taxon>Puccinia</taxon>
    </lineage>
</organism>
<dbReference type="Proteomes" id="UP000324748">
    <property type="component" value="Unassembled WGS sequence"/>
</dbReference>
<accession>A0A5B0PNM7</accession>